<evidence type="ECO:0000313" key="2">
    <source>
        <dbReference type="EMBL" id="VDL95981.1"/>
    </source>
</evidence>
<reference evidence="4" key="1">
    <citation type="submission" date="2016-06" db="UniProtKB">
        <authorList>
            <consortium name="WormBaseParasite"/>
        </authorList>
    </citation>
    <scope>IDENTIFICATION</scope>
</reference>
<dbReference type="PANTHER" id="PTHR47027">
    <property type="entry name" value="REVERSE TRANSCRIPTASE DOMAIN-CONTAINING PROTEIN"/>
    <property type="match status" value="1"/>
</dbReference>
<proteinExistence type="predicted"/>
<dbReference type="WBParaSite" id="SSLN_0000995801-mRNA-1">
    <property type="protein sequence ID" value="SSLN_0000995801-mRNA-1"/>
    <property type="gene ID" value="SSLN_0000995801"/>
</dbReference>
<accession>A0A183SZE8</accession>
<evidence type="ECO:0000313" key="4">
    <source>
        <dbReference type="WBParaSite" id="SSLN_0000995801-mRNA-1"/>
    </source>
</evidence>
<dbReference type="Pfam" id="PF00078">
    <property type="entry name" value="RVT_1"/>
    <property type="match status" value="1"/>
</dbReference>
<protein>
    <submittedName>
        <fullName evidence="4">Reverse transcriptase domain-containing protein</fullName>
    </submittedName>
</protein>
<feature type="domain" description="Reverse transcriptase" evidence="1">
    <location>
        <begin position="1"/>
        <end position="144"/>
    </location>
</feature>
<dbReference type="EMBL" id="UYSU01035337">
    <property type="protein sequence ID" value="VDL95981.1"/>
    <property type="molecule type" value="Genomic_DNA"/>
</dbReference>
<dbReference type="AlphaFoldDB" id="A0A183SZE8"/>
<sequence>MMARVTDNGAVSAAFAVTNGVKQGCTLAPTLCSFMFSARLLDAFREELPGILLIYRMDGHLLNQRQRHSQSRVSTVTIHELLFADECALNAMTERDTQRSMEIFTAAWENFELRINTEKTVVMHQPPPSTTYNAPHINVNGAQLKAVYT</sequence>
<reference evidence="2 3" key="2">
    <citation type="submission" date="2018-11" db="EMBL/GenBank/DDBJ databases">
        <authorList>
            <consortium name="Pathogen Informatics"/>
        </authorList>
    </citation>
    <scope>NUCLEOTIDE SEQUENCE [LARGE SCALE GENOMIC DNA]</scope>
    <source>
        <strain evidence="2 3">NST_G2</strain>
    </source>
</reference>
<evidence type="ECO:0000313" key="3">
    <source>
        <dbReference type="Proteomes" id="UP000275846"/>
    </source>
</evidence>
<dbReference type="PANTHER" id="PTHR47027:SF26">
    <property type="entry name" value="REVERSE TRANSCRIPTASE DOMAIN-CONTAINING PROTEIN"/>
    <property type="match status" value="1"/>
</dbReference>
<organism evidence="4">
    <name type="scientific">Schistocephalus solidus</name>
    <name type="common">Tapeworm</name>
    <dbReference type="NCBI Taxonomy" id="70667"/>
    <lineage>
        <taxon>Eukaryota</taxon>
        <taxon>Metazoa</taxon>
        <taxon>Spiralia</taxon>
        <taxon>Lophotrochozoa</taxon>
        <taxon>Platyhelminthes</taxon>
        <taxon>Cestoda</taxon>
        <taxon>Eucestoda</taxon>
        <taxon>Diphyllobothriidea</taxon>
        <taxon>Diphyllobothriidae</taxon>
        <taxon>Schistocephalus</taxon>
    </lineage>
</organism>
<name>A0A183SZE8_SCHSO</name>
<gene>
    <name evidence="2" type="ORF">SSLN_LOCUS9596</name>
</gene>
<dbReference type="OrthoDB" id="425014at2759"/>
<dbReference type="PROSITE" id="PS50878">
    <property type="entry name" value="RT_POL"/>
    <property type="match status" value="1"/>
</dbReference>
<dbReference type="InterPro" id="IPR000477">
    <property type="entry name" value="RT_dom"/>
</dbReference>
<dbReference type="Proteomes" id="UP000275846">
    <property type="component" value="Unassembled WGS sequence"/>
</dbReference>
<evidence type="ECO:0000259" key="1">
    <source>
        <dbReference type="PROSITE" id="PS50878"/>
    </source>
</evidence>
<keyword evidence="3" id="KW-1185">Reference proteome</keyword>